<comment type="caution">
    <text evidence="2">The sequence shown here is derived from an EMBL/GenBank/DDBJ whole genome shotgun (WGS) entry which is preliminary data.</text>
</comment>
<evidence type="ECO:0000313" key="3">
    <source>
        <dbReference type="Proteomes" id="UP000614047"/>
    </source>
</evidence>
<dbReference type="Proteomes" id="UP000614047">
    <property type="component" value="Unassembled WGS sequence"/>
</dbReference>
<gene>
    <name evidence="2" type="ORF">IW256_000172</name>
</gene>
<sequence>MYLVVVWVFGWLMLLARSDASKDAEILVLRHQVAVLQRQVKRLRPFVGGSWSVLGGFAFTPAAVLAAGPLTSVMGPQQAAVGAAVLIAAATITTVSCLRGTAGPRAQPVPDEQEVGIRHPVSAGGSSGRL</sequence>
<protein>
    <submittedName>
        <fullName evidence="2">Uncharacterized protein</fullName>
    </submittedName>
</protein>
<feature type="region of interest" description="Disordered" evidence="1">
    <location>
        <begin position="103"/>
        <end position="130"/>
    </location>
</feature>
<evidence type="ECO:0000313" key="2">
    <source>
        <dbReference type="EMBL" id="MBG6086059.1"/>
    </source>
</evidence>
<accession>A0A931GN50</accession>
<dbReference type="RefSeq" id="WP_197009111.1">
    <property type="nucleotide sequence ID" value="NZ_BAABES010000017.1"/>
</dbReference>
<evidence type="ECO:0000256" key="1">
    <source>
        <dbReference type="SAM" id="MobiDB-lite"/>
    </source>
</evidence>
<keyword evidence="3" id="KW-1185">Reference proteome</keyword>
<proteinExistence type="predicted"/>
<dbReference type="EMBL" id="JADOUA010000001">
    <property type="protein sequence ID" value="MBG6086059.1"/>
    <property type="molecule type" value="Genomic_DNA"/>
</dbReference>
<reference evidence="2" key="1">
    <citation type="submission" date="2020-11" db="EMBL/GenBank/DDBJ databases">
        <title>Sequencing the genomes of 1000 actinobacteria strains.</title>
        <authorList>
            <person name="Klenk H.-P."/>
        </authorList>
    </citation>
    <scope>NUCLEOTIDE SEQUENCE</scope>
    <source>
        <strain evidence="2">DSM 43175</strain>
    </source>
</reference>
<dbReference type="AlphaFoldDB" id="A0A931GN50"/>
<organism evidence="2 3">
    <name type="scientific">Actinomadura viridis</name>
    <dbReference type="NCBI Taxonomy" id="58110"/>
    <lineage>
        <taxon>Bacteria</taxon>
        <taxon>Bacillati</taxon>
        <taxon>Actinomycetota</taxon>
        <taxon>Actinomycetes</taxon>
        <taxon>Streptosporangiales</taxon>
        <taxon>Thermomonosporaceae</taxon>
        <taxon>Actinomadura</taxon>
    </lineage>
</organism>
<name>A0A931GN50_9ACTN</name>